<dbReference type="SUPFAM" id="SSF55073">
    <property type="entry name" value="Nucleotide cyclase"/>
    <property type="match status" value="1"/>
</dbReference>
<evidence type="ECO:0000259" key="2">
    <source>
        <dbReference type="PROSITE" id="PS50883"/>
    </source>
</evidence>
<gene>
    <name evidence="4" type="ORF">BC793_10735</name>
</gene>
<dbReference type="NCBIfam" id="TIGR00254">
    <property type="entry name" value="GGDEF"/>
    <property type="match status" value="1"/>
</dbReference>
<keyword evidence="1" id="KW-0472">Membrane</keyword>
<dbReference type="CDD" id="cd01949">
    <property type="entry name" value="GGDEF"/>
    <property type="match status" value="1"/>
</dbReference>
<feature type="transmembrane region" description="Helical" evidence="1">
    <location>
        <begin position="140"/>
        <end position="160"/>
    </location>
</feature>
<dbReference type="OrthoDB" id="3273928at2"/>
<dbReference type="Proteomes" id="UP000245697">
    <property type="component" value="Unassembled WGS sequence"/>
</dbReference>
<dbReference type="RefSeq" id="WP_109593552.1">
    <property type="nucleotide sequence ID" value="NZ_BONA01000045.1"/>
</dbReference>
<accession>A0A316FH27</accession>
<dbReference type="SMART" id="SM00267">
    <property type="entry name" value="GGDEF"/>
    <property type="match status" value="1"/>
</dbReference>
<name>A0A316FH27_9ACTN</name>
<dbReference type="PROSITE" id="PS50883">
    <property type="entry name" value="EAL"/>
    <property type="match status" value="1"/>
</dbReference>
<dbReference type="InterPro" id="IPR035919">
    <property type="entry name" value="EAL_sf"/>
</dbReference>
<dbReference type="PANTHER" id="PTHR33121">
    <property type="entry name" value="CYCLIC DI-GMP PHOSPHODIESTERASE PDEF"/>
    <property type="match status" value="1"/>
</dbReference>
<evidence type="ECO:0000313" key="5">
    <source>
        <dbReference type="Proteomes" id="UP000245697"/>
    </source>
</evidence>
<dbReference type="InterPro" id="IPR043128">
    <property type="entry name" value="Rev_trsase/Diguanyl_cyclase"/>
</dbReference>
<dbReference type="Pfam" id="PF00990">
    <property type="entry name" value="GGDEF"/>
    <property type="match status" value="1"/>
</dbReference>
<feature type="domain" description="GGDEF" evidence="3">
    <location>
        <begin position="364"/>
        <end position="495"/>
    </location>
</feature>
<feature type="transmembrane region" description="Helical" evidence="1">
    <location>
        <begin position="76"/>
        <end position="98"/>
    </location>
</feature>
<dbReference type="Gene3D" id="3.20.20.450">
    <property type="entry name" value="EAL domain"/>
    <property type="match status" value="1"/>
</dbReference>
<keyword evidence="5" id="KW-1185">Reference proteome</keyword>
<evidence type="ECO:0000313" key="4">
    <source>
        <dbReference type="EMBL" id="PWK47425.1"/>
    </source>
</evidence>
<dbReference type="AlphaFoldDB" id="A0A316FH27"/>
<dbReference type="InterPro" id="IPR029787">
    <property type="entry name" value="Nucleotide_cyclase"/>
</dbReference>
<feature type="transmembrane region" description="Helical" evidence="1">
    <location>
        <begin position="230"/>
        <end position="250"/>
    </location>
</feature>
<dbReference type="PROSITE" id="PS50887">
    <property type="entry name" value="GGDEF"/>
    <property type="match status" value="1"/>
</dbReference>
<feature type="domain" description="EAL" evidence="2">
    <location>
        <begin position="504"/>
        <end position="761"/>
    </location>
</feature>
<dbReference type="Gene3D" id="3.30.70.270">
    <property type="match status" value="1"/>
</dbReference>
<dbReference type="InterPro" id="IPR050706">
    <property type="entry name" value="Cyclic-di-GMP_PDE-like"/>
</dbReference>
<reference evidence="4 5" key="1">
    <citation type="submission" date="2018-05" db="EMBL/GenBank/DDBJ databases">
        <title>Genomic Encyclopedia of Archaeal and Bacterial Type Strains, Phase II (KMG-II): from individual species to whole genera.</title>
        <authorList>
            <person name="Goeker M."/>
        </authorList>
    </citation>
    <scope>NUCLEOTIDE SEQUENCE [LARGE SCALE GENOMIC DNA]</scope>
    <source>
        <strain evidence="4 5">DSM 45184</strain>
    </source>
</reference>
<dbReference type="GO" id="GO:0071111">
    <property type="term" value="F:cyclic-guanylate-specific phosphodiesterase activity"/>
    <property type="evidence" value="ECO:0007669"/>
    <property type="project" value="InterPro"/>
</dbReference>
<evidence type="ECO:0000259" key="3">
    <source>
        <dbReference type="PROSITE" id="PS50887"/>
    </source>
</evidence>
<organism evidence="4 5">
    <name type="scientific">Actinoplanes xinjiangensis</name>
    <dbReference type="NCBI Taxonomy" id="512350"/>
    <lineage>
        <taxon>Bacteria</taxon>
        <taxon>Bacillati</taxon>
        <taxon>Actinomycetota</taxon>
        <taxon>Actinomycetes</taxon>
        <taxon>Micromonosporales</taxon>
        <taxon>Micromonosporaceae</taxon>
        <taxon>Actinoplanes</taxon>
    </lineage>
</organism>
<dbReference type="Pfam" id="PF00563">
    <property type="entry name" value="EAL"/>
    <property type="match status" value="1"/>
</dbReference>
<sequence length="787" mass="84124">MRGSDDTPGPPPRDRVLAVLLSVGLAVLAGVLGWLAWRDPRDVLLGNAFGTVIAACAAAACYRVSRLATDRAVRSFWWLWAGSAAALLVSTLSSTVAAIRGDADMPPYEAASNVLSLVLGMIAFRHVPITSRTRLDWVRLLLDGAAVIVAGSVFFGYVVLRTVPDGTPLATRAAAGVVGICCLLGLVIFSRAAIIPAGRVDPLALGILAFAPVVGLATVLAFLIGNDLSVTLVSYLGYPLVGLGMSLGAYRQGRVVNLPPRHLRWSFADPLQFLSVAVTAVLVIMVSARDLDLRGRAVIVGAVLIAAIIVARQLLSLRENNRALRGIRRQQAELERLALTDNLTGLANRTGFLVELTERLDAGRPATAMFLDIDDFKMVNDTLGPAAADQLLRQIAQRLQDSVGGDECVARLGGDEFAVLLPTDRPTVAEAAATRFQTTVGRPVHTAEQQFLLHASVGIAVAETGETADEVLRNADIALYAAKESGKASWVRFEPRMRQDMTAHARLAGELHDAILGGQLRLLYQPVYDLVTGRMHGCEALVRWQHPERGFISPADFIPVAERSGLIVPLGAWVLREACAQLAEWRATLGADAVEAVNVNVAVRQLRESGFVDEVAAVLSDTGLRPRHLIIEVTESSVADGPQVTEALEALHEMGVRLALDDFGTGQSSLSLLRAFPVDVLKLDKSFVDGIADGADRGRLAVAAAVAQLVEYLQLKAVAEGIESQAQLERLRDMGYRYGQGYFMAKPLPPAECGTRMADAIWYGPPNGPVPVPATVSPARTETRPPG</sequence>
<dbReference type="EMBL" id="QGGR01000007">
    <property type="protein sequence ID" value="PWK47425.1"/>
    <property type="molecule type" value="Genomic_DNA"/>
</dbReference>
<dbReference type="PANTHER" id="PTHR33121:SF70">
    <property type="entry name" value="SIGNALING PROTEIN YKOW"/>
    <property type="match status" value="1"/>
</dbReference>
<dbReference type="SUPFAM" id="SSF141868">
    <property type="entry name" value="EAL domain-like"/>
    <property type="match status" value="1"/>
</dbReference>
<feature type="transmembrane region" description="Helical" evidence="1">
    <location>
        <begin position="16"/>
        <end position="37"/>
    </location>
</feature>
<evidence type="ECO:0000256" key="1">
    <source>
        <dbReference type="SAM" id="Phobius"/>
    </source>
</evidence>
<comment type="caution">
    <text evidence="4">The sequence shown here is derived from an EMBL/GenBank/DDBJ whole genome shotgun (WGS) entry which is preliminary data.</text>
</comment>
<proteinExistence type="predicted"/>
<dbReference type="CDD" id="cd01948">
    <property type="entry name" value="EAL"/>
    <property type="match status" value="1"/>
</dbReference>
<keyword evidence="1" id="KW-1133">Transmembrane helix</keyword>
<feature type="transmembrane region" description="Helical" evidence="1">
    <location>
        <begin position="43"/>
        <end position="64"/>
    </location>
</feature>
<feature type="transmembrane region" description="Helical" evidence="1">
    <location>
        <begin position="110"/>
        <end position="128"/>
    </location>
</feature>
<protein>
    <submittedName>
        <fullName evidence="4">Diguanylate cyclase (GGDEF)-like protein</fullName>
    </submittedName>
</protein>
<feature type="transmembrane region" description="Helical" evidence="1">
    <location>
        <begin position="271"/>
        <end position="289"/>
    </location>
</feature>
<feature type="transmembrane region" description="Helical" evidence="1">
    <location>
        <begin position="172"/>
        <end position="190"/>
    </location>
</feature>
<dbReference type="InterPro" id="IPR001633">
    <property type="entry name" value="EAL_dom"/>
</dbReference>
<dbReference type="SMART" id="SM00052">
    <property type="entry name" value="EAL"/>
    <property type="match status" value="1"/>
</dbReference>
<feature type="transmembrane region" description="Helical" evidence="1">
    <location>
        <begin position="202"/>
        <end position="224"/>
    </location>
</feature>
<keyword evidence="1" id="KW-0812">Transmembrane</keyword>
<feature type="transmembrane region" description="Helical" evidence="1">
    <location>
        <begin position="295"/>
        <end position="315"/>
    </location>
</feature>
<dbReference type="InterPro" id="IPR000160">
    <property type="entry name" value="GGDEF_dom"/>
</dbReference>